<dbReference type="SUPFAM" id="SSF53335">
    <property type="entry name" value="S-adenosyl-L-methionine-dependent methyltransferases"/>
    <property type="match status" value="1"/>
</dbReference>
<dbReference type="PANTHER" id="PTHR13184:SF5">
    <property type="entry name" value="METHYLTRANSFERASE-LIKE PROTEIN 17, MITOCHONDRIAL"/>
    <property type="match status" value="1"/>
</dbReference>
<feature type="compositionally biased region" description="Basic and acidic residues" evidence="8">
    <location>
        <begin position="737"/>
        <end position="754"/>
    </location>
</feature>
<protein>
    <recommendedName>
        <fullName evidence="11">Rsm22-domain-containing protein</fullName>
    </recommendedName>
</protein>
<dbReference type="InterPro" id="IPR052571">
    <property type="entry name" value="Mt_RNA_Methyltransferase"/>
</dbReference>
<evidence type="ECO:0000256" key="3">
    <source>
        <dbReference type="ARBA" id="ARBA00022946"/>
    </source>
</evidence>
<evidence type="ECO:0000256" key="8">
    <source>
        <dbReference type="SAM" id="MobiDB-lite"/>
    </source>
</evidence>
<proteinExistence type="predicted"/>
<dbReference type="GO" id="GO:0006412">
    <property type="term" value="P:translation"/>
    <property type="evidence" value="ECO:0007669"/>
    <property type="project" value="InterPro"/>
</dbReference>
<evidence type="ECO:0000256" key="6">
    <source>
        <dbReference type="ARBA" id="ARBA00023128"/>
    </source>
</evidence>
<dbReference type="Proteomes" id="UP000054538">
    <property type="component" value="Unassembled WGS sequence"/>
</dbReference>
<feature type="compositionally biased region" description="Acidic residues" evidence="8">
    <location>
        <begin position="771"/>
        <end position="780"/>
    </location>
</feature>
<feature type="compositionally biased region" description="Basic and acidic residues" evidence="8">
    <location>
        <begin position="90"/>
        <end position="110"/>
    </location>
</feature>
<keyword evidence="4" id="KW-0408">Iron</keyword>
<feature type="region of interest" description="Disordered" evidence="8">
    <location>
        <begin position="574"/>
        <end position="632"/>
    </location>
</feature>
<dbReference type="GO" id="GO:0046872">
    <property type="term" value="F:metal ion binding"/>
    <property type="evidence" value="ECO:0007669"/>
    <property type="project" value="UniProtKB-KW"/>
</dbReference>
<evidence type="ECO:0000256" key="7">
    <source>
        <dbReference type="ARBA" id="ARBA00045681"/>
    </source>
</evidence>
<reference evidence="9 10" key="1">
    <citation type="submission" date="2014-04" db="EMBL/GenBank/DDBJ databases">
        <authorList>
            <consortium name="DOE Joint Genome Institute"/>
            <person name="Kuo A."/>
            <person name="Kohler A."/>
            <person name="Jargeat P."/>
            <person name="Nagy L.G."/>
            <person name="Floudas D."/>
            <person name="Copeland A."/>
            <person name="Barry K.W."/>
            <person name="Cichocki N."/>
            <person name="Veneault-Fourrey C."/>
            <person name="LaButti K."/>
            <person name="Lindquist E.A."/>
            <person name="Lipzen A."/>
            <person name="Lundell T."/>
            <person name="Morin E."/>
            <person name="Murat C."/>
            <person name="Sun H."/>
            <person name="Tunlid A."/>
            <person name="Henrissat B."/>
            <person name="Grigoriev I.V."/>
            <person name="Hibbett D.S."/>
            <person name="Martin F."/>
            <person name="Nordberg H.P."/>
            <person name="Cantor M.N."/>
            <person name="Hua S.X."/>
        </authorList>
    </citation>
    <scope>NUCLEOTIDE SEQUENCE [LARGE SCALE GENOMIC DNA]</scope>
    <source>
        <strain evidence="9 10">Ve08.2h10</strain>
    </source>
</reference>
<comment type="subcellular location">
    <subcellularLocation>
        <location evidence="1">Mitochondrion</location>
    </subcellularLocation>
</comment>
<dbReference type="AlphaFoldDB" id="A0A0D0EDF3"/>
<feature type="compositionally biased region" description="Basic residues" evidence="8">
    <location>
        <begin position="755"/>
        <end position="764"/>
    </location>
</feature>
<dbReference type="STRING" id="930991.A0A0D0EDF3"/>
<dbReference type="GO" id="GO:0003735">
    <property type="term" value="F:structural constituent of ribosome"/>
    <property type="evidence" value="ECO:0007669"/>
    <property type="project" value="TreeGrafter"/>
</dbReference>
<feature type="region of interest" description="Disordered" evidence="8">
    <location>
        <begin position="90"/>
        <end position="115"/>
    </location>
</feature>
<evidence type="ECO:0000256" key="1">
    <source>
        <dbReference type="ARBA" id="ARBA00004173"/>
    </source>
</evidence>
<feature type="region of interest" description="Disordered" evidence="8">
    <location>
        <begin position="23"/>
        <end position="42"/>
    </location>
</feature>
<evidence type="ECO:0000256" key="2">
    <source>
        <dbReference type="ARBA" id="ARBA00022723"/>
    </source>
</evidence>
<dbReference type="InParanoid" id="A0A0D0EDF3"/>
<keyword evidence="2" id="KW-0479">Metal-binding</keyword>
<organism evidence="9 10">
    <name type="scientific">Paxillus rubicundulus Ve08.2h10</name>
    <dbReference type="NCBI Taxonomy" id="930991"/>
    <lineage>
        <taxon>Eukaryota</taxon>
        <taxon>Fungi</taxon>
        <taxon>Dikarya</taxon>
        <taxon>Basidiomycota</taxon>
        <taxon>Agaricomycotina</taxon>
        <taxon>Agaricomycetes</taxon>
        <taxon>Agaricomycetidae</taxon>
        <taxon>Boletales</taxon>
        <taxon>Paxilineae</taxon>
        <taxon>Paxillaceae</taxon>
        <taxon>Paxillus</taxon>
    </lineage>
</organism>
<feature type="region of interest" description="Disordered" evidence="8">
    <location>
        <begin position="711"/>
        <end position="791"/>
    </location>
</feature>
<dbReference type="Pfam" id="PF09243">
    <property type="entry name" value="Rsm22"/>
    <property type="match status" value="2"/>
</dbReference>
<feature type="compositionally biased region" description="Low complexity" evidence="8">
    <location>
        <begin position="597"/>
        <end position="615"/>
    </location>
</feature>
<evidence type="ECO:0000313" key="10">
    <source>
        <dbReference type="Proteomes" id="UP000054538"/>
    </source>
</evidence>
<dbReference type="OrthoDB" id="421327at2759"/>
<keyword evidence="5" id="KW-0411">Iron-sulfur</keyword>
<gene>
    <name evidence="9" type="ORF">PAXRUDRAFT_821028</name>
</gene>
<dbReference type="InterPro" id="IPR029063">
    <property type="entry name" value="SAM-dependent_MTases_sf"/>
</dbReference>
<evidence type="ECO:0000256" key="4">
    <source>
        <dbReference type="ARBA" id="ARBA00023004"/>
    </source>
</evidence>
<keyword evidence="10" id="KW-1185">Reference proteome</keyword>
<dbReference type="InterPro" id="IPR015324">
    <property type="entry name" value="Ribosomal_Rsm22-like"/>
</dbReference>
<evidence type="ECO:0008006" key="11">
    <source>
        <dbReference type="Google" id="ProtNLM"/>
    </source>
</evidence>
<dbReference type="GO" id="GO:0008168">
    <property type="term" value="F:methyltransferase activity"/>
    <property type="evidence" value="ECO:0007669"/>
    <property type="project" value="InterPro"/>
</dbReference>
<dbReference type="PANTHER" id="PTHR13184">
    <property type="entry name" value="37S RIBOSOMAL PROTEIN S22"/>
    <property type="match status" value="1"/>
</dbReference>
<name>A0A0D0EDF3_9AGAM</name>
<keyword evidence="6" id="KW-0496">Mitochondrion</keyword>
<feature type="compositionally biased region" description="Low complexity" evidence="8">
    <location>
        <begin position="574"/>
        <end position="589"/>
    </location>
</feature>
<dbReference type="GO" id="GO:0005763">
    <property type="term" value="C:mitochondrial small ribosomal subunit"/>
    <property type="evidence" value="ECO:0007669"/>
    <property type="project" value="TreeGrafter"/>
</dbReference>
<comment type="function">
    <text evidence="7">Mitochondrial ribosome (mitoribosome) assembly factor. Binds at the interface of the head and body domains of the mitochondrial small ribosomal subunit (mt-SSU), occluding the mRNA channel and preventing compaction of the head domain towards the body. Probable inactive methyltransferase: retains the characteristic folding and ability to bind S-adenosyl-L-methionine, but it probably lost its methyltransferase activity.</text>
</comment>
<dbReference type="HOGENOM" id="CLU_019579_0_0_1"/>
<reference evidence="10" key="2">
    <citation type="submission" date="2015-01" db="EMBL/GenBank/DDBJ databases">
        <title>Evolutionary Origins and Diversification of the Mycorrhizal Mutualists.</title>
        <authorList>
            <consortium name="DOE Joint Genome Institute"/>
            <consortium name="Mycorrhizal Genomics Consortium"/>
            <person name="Kohler A."/>
            <person name="Kuo A."/>
            <person name="Nagy L.G."/>
            <person name="Floudas D."/>
            <person name="Copeland A."/>
            <person name="Barry K.W."/>
            <person name="Cichocki N."/>
            <person name="Veneault-Fourrey C."/>
            <person name="LaButti K."/>
            <person name="Lindquist E.A."/>
            <person name="Lipzen A."/>
            <person name="Lundell T."/>
            <person name="Morin E."/>
            <person name="Murat C."/>
            <person name="Riley R."/>
            <person name="Ohm R."/>
            <person name="Sun H."/>
            <person name="Tunlid A."/>
            <person name="Henrissat B."/>
            <person name="Grigoriev I.V."/>
            <person name="Hibbett D.S."/>
            <person name="Martin F."/>
        </authorList>
    </citation>
    <scope>NUCLEOTIDE SEQUENCE [LARGE SCALE GENOMIC DNA]</scope>
    <source>
        <strain evidence="10">Ve08.2h10</strain>
    </source>
</reference>
<sequence length="791" mass="86701">MITGTRVSSRVLLSRLVRSSVSGVSSTASAHAAPQPKPSLTLDPTLKSLLQAVDMSLMTHKHERPDEPTVSPPRELEAFENDRGDIEYYDIDHQDYSSDEPTRHREDRKSPAARFGSDGIGAVVLPPELQRTITALIEGTDKTLLHSDAKRLFAEQGTSGKAWATAYDVEYKNRKQSYRHSERDGIAFASIILPAHYSDIYAVLHHVKHRLGASWNVDRVIDWGCGTGGGLWAALNTFQKTCLTPGEGPFLANSSVIAYLGIDKRDGLVSIGKQLLQETNLGALSATWQKSFHEDDCIDLAEGHDALALSAFMLSALSTPFAKRNMVKEMWDSGAHTIILIDHNSPAGFENIAQARQLLLEMGLKEMEDLEMTDTPFRGSHVVAPCPHDHPCPLQRSGSSRIVCGFTQRLQRPTFVRRTKHAREGHEDIGYSYVVVRRGPRPSSSMLGARGLVGRIGGVGREAMEREAKARIGVPRELERAYENSHQHMIVHTPSPSVSESTAWPAPSLWPPALDINSIPADQPQAQFHVPLVDDGVGTVGAEVLSMANGGAETVTSPRGNVLSLEEKPVLAQTQSFSSTLSTSAPSTLNQTPANTPPASESNSAYSPSSSVYSEAEPRFETAPGEWEPPSNLEGALRREAYGWPRLVFPPLKKSGHIIIDACTQEGKIMRLTIPKSQGKQAFYDARKSSWGDIFPHPPKNKPIERFQPLQAASKSGVVPEETEGSHIGKRSKGRDKKKDNLDEKSYAAVDKKIRMAQKARWKASRREFANEDNGEELAGLEERGQAGSHC</sequence>
<keyword evidence="3" id="KW-0809">Transit peptide</keyword>
<dbReference type="GO" id="GO:0051536">
    <property type="term" value="F:iron-sulfur cluster binding"/>
    <property type="evidence" value="ECO:0007669"/>
    <property type="project" value="UniProtKB-KW"/>
</dbReference>
<accession>A0A0D0EDF3</accession>
<evidence type="ECO:0000313" key="9">
    <source>
        <dbReference type="EMBL" id="KIL01021.1"/>
    </source>
</evidence>
<dbReference type="EMBL" id="KN824823">
    <property type="protein sequence ID" value="KIL01021.1"/>
    <property type="molecule type" value="Genomic_DNA"/>
</dbReference>
<evidence type="ECO:0000256" key="5">
    <source>
        <dbReference type="ARBA" id="ARBA00023014"/>
    </source>
</evidence>